<evidence type="ECO:0000259" key="1">
    <source>
        <dbReference type="Pfam" id="PF04909"/>
    </source>
</evidence>
<sequence>MDKLYENILSEVKKLPIIDTHEHLDMEEHRVKKGVDLFSLFMTHYASSDLISAGMPVEDMDKLRGNQLDIDEKWRIFKPYWERAKNTSYCQCLLIAVKDIYGVDDINDFTYQELNARIVSMNKPGLYRRILKDMSHIELSICDVYWPDPFLLDEEFYRPAVRFDEFIFVESSDDISALEKRHGRYINSLNQWVRLLEDTMKEYKEKYHICAVKSGLAYSRILRYERTDYSEAEAIFNQLLSARGVGSEFCIQTKPLQDYMMHKVVQIASEMDLPIQIHTGLQEGNGNVITNSNPSHLINLFMDYPQARFDIFHAGYPYGGELSAIVKNFPNVYADMCWAHIISREYAVRILEEWLDTIPANKIFGFGGDYIFVEGVYGHQVIARENIARALANKVEKGYIKEGQCLDIAQRLLYQNPKDFFKL</sequence>
<dbReference type="InterPro" id="IPR006680">
    <property type="entry name" value="Amidohydro-rel"/>
</dbReference>
<dbReference type="PANTHER" id="PTHR43383:SF2">
    <property type="entry name" value="AMIDOHYDROLASE 2 FAMILY PROTEIN"/>
    <property type="match status" value="1"/>
</dbReference>
<evidence type="ECO:0000313" key="3">
    <source>
        <dbReference type="Proteomes" id="UP000184088"/>
    </source>
</evidence>
<feature type="domain" description="Amidohydrolase-related" evidence="1">
    <location>
        <begin position="252"/>
        <end position="403"/>
    </location>
</feature>
<dbReference type="SUPFAM" id="SSF51556">
    <property type="entry name" value="Metallo-dependent hydrolases"/>
    <property type="match status" value="1"/>
</dbReference>
<accession>A0A1M4ZWJ3</accession>
<dbReference type="Gene3D" id="3.20.20.140">
    <property type="entry name" value="Metal-dependent hydrolases"/>
    <property type="match status" value="1"/>
</dbReference>
<reference evidence="2 3" key="1">
    <citation type="submission" date="2016-11" db="EMBL/GenBank/DDBJ databases">
        <authorList>
            <person name="Jaros S."/>
            <person name="Januszkiewicz K."/>
            <person name="Wedrychowicz H."/>
        </authorList>
    </citation>
    <scope>NUCLEOTIDE SEQUENCE [LARGE SCALE GENOMIC DNA]</scope>
    <source>
        <strain evidence="2 3">DSM 17918</strain>
    </source>
</reference>
<dbReference type="InterPro" id="IPR032466">
    <property type="entry name" value="Metal_Hydrolase"/>
</dbReference>
<dbReference type="GO" id="GO:0016787">
    <property type="term" value="F:hydrolase activity"/>
    <property type="evidence" value="ECO:0007669"/>
    <property type="project" value="UniProtKB-KW"/>
</dbReference>
<evidence type="ECO:0000313" key="2">
    <source>
        <dbReference type="EMBL" id="SHF22419.1"/>
    </source>
</evidence>
<dbReference type="Proteomes" id="UP000184088">
    <property type="component" value="Unassembled WGS sequence"/>
</dbReference>
<organism evidence="2 3">
    <name type="scientific">Caldanaerobius fijiensis DSM 17918</name>
    <dbReference type="NCBI Taxonomy" id="1121256"/>
    <lineage>
        <taxon>Bacteria</taxon>
        <taxon>Bacillati</taxon>
        <taxon>Bacillota</taxon>
        <taxon>Clostridia</taxon>
        <taxon>Thermoanaerobacterales</taxon>
        <taxon>Thermoanaerobacteraceae</taxon>
        <taxon>Caldanaerobius</taxon>
    </lineage>
</organism>
<protein>
    <submittedName>
        <fullName evidence="2">Amidohydrolase</fullName>
    </submittedName>
</protein>
<dbReference type="OrthoDB" id="9771932at2"/>
<dbReference type="EMBL" id="FQVH01000015">
    <property type="protein sequence ID" value="SHF22419.1"/>
    <property type="molecule type" value="Genomic_DNA"/>
</dbReference>
<gene>
    <name evidence="2" type="ORF">SAMN02746089_01506</name>
</gene>
<name>A0A1M4ZWJ3_9THEO</name>
<dbReference type="PANTHER" id="PTHR43383">
    <property type="entry name" value="NODULIN 6"/>
    <property type="match status" value="1"/>
</dbReference>
<proteinExistence type="predicted"/>
<dbReference type="STRING" id="1121256.SAMN02746089_01506"/>
<keyword evidence="3" id="KW-1185">Reference proteome</keyword>
<dbReference type="Pfam" id="PF04909">
    <property type="entry name" value="Amidohydro_2"/>
    <property type="match status" value="1"/>
</dbReference>
<keyword evidence="2" id="KW-0378">Hydrolase</keyword>
<dbReference type="AlphaFoldDB" id="A0A1M4ZWJ3"/>
<dbReference type="RefSeq" id="WP_073343512.1">
    <property type="nucleotide sequence ID" value="NZ_FQVH01000015.1"/>
</dbReference>